<dbReference type="PROSITE" id="PS51310">
    <property type="entry name" value="VPS28_C"/>
    <property type="match status" value="1"/>
</dbReference>
<evidence type="ECO:0000259" key="8">
    <source>
        <dbReference type="PROSITE" id="PS51313"/>
    </source>
</evidence>
<keyword evidence="3 5" id="KW-0967">Endosome</keyword>
<dbReference type="GO" id="GO:0044877">
    <property type="term" value="F:protein-containing complex binding"/>
    <property type="evidence" value="ECO:0007669"/>
    <property type="project" value="TreeGrafter"/>
</dbReference>
<dbReference type="SUPFAM" id="SSF140111">
    <property type="entry name" value="Endosomal sorting complex assembly domain"/>
    <property type="match status" value="1"/>
</dbReference>
<evidence type="ECO:0000259" key="7">
    <source>
        <dbReference type="PROSITE" id="PS51310"/>
    </source>
</evidence>
<protein>
    <recommendedName>
        <fullName evidence="5">Vacuolar protein sorting-associated protein 28</fullName>
    </recommendedName>
    <alternativeName>
        <fullName evidence="5">ESCRT-I complex subunit VPS28</fullName>
    </alternativeName>
</protein>
<feature type="domain" description="VPS28 C-terminal" evidence="7">
    <location>
        <begin position="133"/>
        <end position="227"/>
    </location>
</feature>
<dbReference type="PIRSF" id="PIRSF017535">
    <property type="entry name" value="VPS28"/>
    <property type="match status" value="1"/>
</dbReference>
<dbReference type="GO" id="GO:0031902">
    <property type="term" value="C:late endosome membrane"/>
    <property type="evidence" value="ECO:0007669"/>
    <property type="project" value="UniProtKB-SubCell"/>
</dbReference>
<gene>
    <name evidence="9" type="ORF">LAME_0H08042G</name>
</gene>
<evidence type="ECO:0000313" key="9">
    <source>
        <dbReference type="EMBL" id="SCV03141.1"/>
    </source>
</evidence>
<evidence type="ECO:0000256" key="5">
    <source>
        <dbReference type="PIRNR" id="PIRNR017535"/>
    </source>
</evidence>
<comment type="subcellular location">
    <subcellularLocation>
        <location evidence="1">Late endosome membrane</location>
        <topology evidence="1">Peripheral membrane protein</topology>
    </subcellularLocation>
</comment>
<dbReference type="OrthoDB" id="2671at2759"/>
<dbReference type="Pfam" id="PF03997">
    <property type="entry name" value="VPS28"/>
    <property type="match status" value="1"/>
</dbReference>
<dbReference type="Proteomes" id="UP000191144">
    <property type="component" value="Chromosome H"/>
</dbReference>
<dbReference type="FunFam" id="1.20.120.1130:FF:000001">
    <property type="entry name" value="Vacuolar protein sorting-associated protein 28 homolog"/>
    <property type="match status" value="1"/>
</dbReference>
<name>A0A1G4KF89_9SACH</name>
<dbReference type="EMBL" id="LT598480">
    <property type="protein sequence ID" value="SCV03141.1"/>
    <property type="molecule type" value="Genomic_DNA"/>
</dbReference>
<dbReference type="PANTHER" id="PTHR12937:SF0">
    <property type="entry name" value="VACUOLAR PROTEIN SORTING-ASSOCIATED PROTEIN 28 HOMOLOG"/>
    <property type="match status" value="1"/>
</dbReference>
<keyword evidence="10" id="KW-1185">Reference proteome</keyword>
<evidence type="ECO:0000256" key="6">
    <source>
        <dbReference type="PROSITE-ProRule" id="PRU00642"/>
    </source>
</evidence>
<dbReference type="PANTHER" id="PTHR12937">
    <property type="entry name" value="VACUOLAR PROTEIN SORTING 28, ISOFORM 2 VPS28"/>
    <property type="match status" value="1"/>
</dbReference>
<comment type="function">
    <text evidence="5">Component of the ESCRT-I complex (endosomal sorting complex required for transport I), a regulator of vesicular trafficking process.</text>
</comment>
<dbReference type="AlphaFoldDB" id="A0A1G4KF89"/>
<dbReference type="InterPro" id="IPR037206">
    <property type="entry name" value="VPS28_C_sf"/>
</dbReference>
<dbReference type="Gene3D" id="1.20.120.1130">
    <property type="match status" value="1"/>
</dbReference>
<evidence type="ECO:0000256" key="1">
    <source>
        <dbReference type="ARBA" id="ARBA00004633"/>
    </source>
</evidence>
<dbReference type="Gene3D" id="1.20.1440.200">
    <property type="match status" value="1"/>
</dbReference>
<dbReference type="SUPFAM" id="SSF140427">
    <property type="entry name" value="VPS28 C-terminal domain-like"/>
    <property type="match status" value="1"/>
</dbReference>
<accession>A0A1G4KF89</accession>
<dbReference type="InterPro" id="IPR017898">
    <property type="entry name" value="VPS28_N"/>
</dbReference>
<proteinExistence type="inferred from homology"/>
<evidence type="ECO:0000313" key="10">
    <source>
        <dbReference type="Proteomes" id="UP000191144"/>
    </source>
</evidence>
<organism evidence="9 10">
    <name type="scientific">Lachancea meyersii CBS 8951</name>
    <dbReference type="NCBI Taxonomy" id="1266667"/>
    <lineage>
        <taxon>Eukaryota</taxon>
        <taxon>Fungi</taxon>
        <taxon>Dikarya</taxon>
        <taxon>Ascomycota</taxon>
        <taxon>Saccharomycotina</taxon>
        <taxon>Saccharomycetes</taxon>
        <taxon>Saccharomycetales</taxon>
        <taxon>Saccharomycetaceae</taxon>
        <taxon>Lachancea</taxon>
    </lineage>
</organism>
<dbReference type="GO" id="GO:0000813">
    <property type="term" value="C:ESCRT I complex"/>
    <property type="evidence" value="ECO:0007669"/>
    <property type="project" value="UniProtKB-UniRule"/>
</dbReference>
<comment type="similarity">
    <text evidence="5 6">Belongs to the VPS28 family.</text>
</comment>
<dbReference type="GO" id="GO:0043328">
    <property type="term" value="P:protein transport to vacuole involved in ubiquitin-dependent protein catabolic process via the multivesicular body sorting pathway"/>
    <property type="evidence" value="ECO:0007669"/>
    <property type="project" value="TreeGrafter"/>
</dbReference>
<feature type="domain" description="VPS28 N-terminal" evidence="8">
    <location>
        <begin position="4"/>
        <end position="115"/>
    </location>
</feature>
<dbReference type="InterPro" id="IPR017899">
    <property type="entry name" value="VPS28_C"/>
</dbReference>
<evidence type="ECO:0000256" key="4">
    <source>
        <dbReference type="ARBA" id="ARBA00022927"/>
    </source>
</evidence>
<dbReference type="InterPro" id="IPR007143">
    <property type="entry name" value="Vps28"/>
</dbReference>
<keyword evidence="4 5" id="KW-0653">Protein transport</keyword>
<keyword evidence="2 5" id="KW-0813">Transport</keyword>
<dbReference type="PROSITE" id="PS51313">
    <property type="entry name" value="VPS28_N"/>
    <property type="match status" value="1"/>
</dbReference>
<sequence length="227" mass="25769">MDNSELVTDKLQDEVPLFNHLTTAQQRETAETLAEIYSLIIALDHVEKAYLRDSLSGEDYTVLVNKLLAQYKTYLSDEQVLKEFGDLQEFKEKYYISASNAITRIERGIPVTVEHGIRSESDKEPSTAGGSKFGGKAVAEATGNFITVMDALKLNYRTKDQLHPLMSELLLSINRVSSQEFDQRKNLVQWIVKINKMRASEKLSEDDASELLFSLDAAYKNFYTLLE</sequence>
<evidence type="ECO:0000256" key="3">
    <source>
        <dbReference type="ARBA" id="ARBA00022753"/>
    </source>
</evidence>
<evidence type="ECO:0000256" key="2">
    <source>
        <dbReference type="ARBA" id="ARBA00022448"/>
    </source>
</evidence>
<reference evidence="10" key="1">
    <citation type="submission" date="2016-03" db="EMBL/GenBank/DDBJ databases">
        <authorList>
            <person name="Devillers Hugo."/>
        </authorList>
    </citation>
    <scope>NUCLEOTIDE SEQUENCE [LARGE SCALE GENOMIC DNA]</scope>
</reference>
<dbReference type="FunFam" id="1.20.1440.200:FF:000003">
    <property type="entry name" value="Vacuolar protein sorting-associated protein 28"/>
    <property type="match status" value="1"/>
</dbReference>
<dbReference type="InterPro" id="IPR038358">
    <property type="entry name" value="VPS28_N_sf"/>
</dbReference>
<dbReference type="InterPro" id="IPR037202">
    <property type="entry name" value="ESCRT_assembly_dom"/>
</dbReference>